<feature type="domain" description="HTH marR-type" evidence="1">
    <location>
        <begin position="15"/>
        <end position="151"/>
    </location>
</feature>
<dbReference type="Proteomes" id="UP000675781">
    <property type="component" value="Unassembled WGS sequence"/>
</dbReference>
<sequence>MNDRDEVIEAEAVEATAVAAQLRLAVVQLLRRLREQAPGSDLTKSQSNALSRIEALGSATATELAKAEGMRPQSMAAIVTALQSLGLVAGAPDPRDGRKTVLSLTEQAREEFRTGRLAKEDWLTEALTATLTPEEIARVAEVVPLLQRLGQA</sequence>
<reference evidence="2" key="1">
    <citation type="submission" date="2021-04" db="EMBL/GenBank/DDBJ databases">
        <title>Genome based classification of Actinospica acidithermotolerans sp. nov., an actinobacterium isolated from an Indonesian hot spring.</title>
        <authorList>
            <person name="Kusuma A.B."/>
            <person name="Putra K.E."/>
            <person name="Nafisah S."/>
            <person name="Loh J."/>
            <person name="Nouioui I."/>
            <person name="Goodfellow M."/>
        </authorList>
    </citation>
    <scope>NUCLEOTIDE SEQUENCE</scope>
    <source>
        <strain evidence="2">CSCA 57</strain>
    </source>
</reference>
<dbReference type="Gene3D" id="1.10.287.100">
    <property type="match status" value="1"/>
</dbReference>
<accession>A0A941ETP4</accession>
<protein>
    <submittedName>
        <fullName evidence="2">MarR family transcriptional regulator</fullName>
    </submittedName>
</protein>
<dbReference type="SUPFAM" id="SSF46785">
    <property type="entry name" value="Winged helix' DNA-binding domain"/>
    <property type="match status" value="1"/>
</dbReference>
<dbReference type="InterPro" id="IPR036390">
    <property type="entry name" value="WH_DNA-bd_sf"/>
</dbReference>
<dbReference type="EMBL" id="JAGSOG010000263">
    <property type="protein sequence ID" value="MBR7838160.1"/>
    <property type="molecule type" value="Genomic_DNA"/>
</dbReference>
<keyword evidence="3" id="KW-1185">Reference proteome</keyword>
<evidence type="ECO:0000313" key="2">
    <source>
        <dbReference type="EMBL" id="MBR7838160.1"/>
    </source>
</evidence>
<comment type="caution">
    <text evidence="2">The sequence shown here is derived from an EMBL/GenBank/DDBJ whole genome shotgun (WGS) entry which is preliminary data.</text>
</comment>
<evidence type="ECO:0000313" key="3">
    <source>
        <dbReference type="Proteomes" id="UP000675781"/>
    </source>
</evidence>
<dbReference type="Pfam" id="PF12802">
    <property type="entry name" value="MarR_2"/>
    <property type="match status" value="1"/>
</dbReference>
<dbReference type="AlphaFoldDB" id="A0A941ETP4"/>
<dbReference type="Gene3D" id="1.10.10.10">
    <property type="entry name" value="Winged helix-like DNA-binding domain superfamily/Winged helix DNA-binding domain"/>
    <property type="match status" value="1"/>
</dbReference>
<proteinExistence type="predicted"/>
<dbReference type="InterPro" id="IPR036388">
    <property type="entry name" value="WH-like_DNA-bd_sf"/>
</dbReference>
<dbReference type="PANTHER" id="PTHR39515">
    <property type="entry name" value="CONSERVED PROTEIN"/>
    <property type="match status" value="1"/>
</dbReference>
<dbReference type="InterPro" id="IPR052526">
    <property type="entry name" value="HTH-type_Bedaq_tolerance"/>
</dbReference>
<gene>
    <name evidence="2" type="ORF">KDL01_33115</name>
</gene>
<dbReference type="PANTHER" id="PTHR39515:SF2">
    <property type="entry name" value="HTH-TYPE TRANSCRIPTIONAL REGULATOR RV0880"/>
    <property type="match status" value="1"/>
</dbReference>
<dbReference type="RefSeq" id="WP_212532621.1">
    <property type="nucleotide sequence ID" value="NZ_JAGSOG010000263.1"/>
</dbReference>
<name>A0A941ETP4_9ACTN</name>
<evidence type="ECO:0000259" key="1">
    <source>
        <dbReference type="PROSITE" id="PS50995"/>
    </source>
</evidence>
<organism evidence="2 3">
    <name type="scientific">Actinospica durhamensis</name>
    <dbReference type="NCBI Taxonomy" id="1508375"/>
    <lineage>
        <taxon>Bacteria</taxon>
        <taxon>Bacillati</taxon>
        <taxon>Actinomycetota</taxon>
        <taxon>Actinomycetes</taxon>
        <taxon>Catenulisporales</taxon>
        <taxon>Actinospicaceae</taxon>
        <taxon>Actinospica</taxon>
    </lineage>
</organism>
<dbReference type="SMART" id="SM00347">
    <property type="entry name" value="HTH_MARR"/>
    <property type="match status" value="1"/>
</dbReference>
<dbReference type="PROSITE" id="PS50995">
    <property type="entry name" value="HTH_MARR_2"/>
    <property type="match status" value="1"/>
</dbReference>
<dbReference type="InterPro" id="IPR000835">
    <property type="entry name" value="HTH_MarR-typ"/>
</dbReference>
<dbReference type="GO" id="GO:0003700">
    <property type="term" value="F:DNA-binding transcription factor activity"/>
    <property type="evidence" value="ECO:0007669"/>
    <property type="project" value="InterPro"/>
</dbReference>